<keyword evidence="12" id="KW-1185">Reference proteome</keyword>
<feature type="binding site" evidence="8">
    <location>
        <begin position="40"/>
        <end position="42"/>
    </location>
    <ligand>
        <name>GTP</name>
        <dbReference type="ChEBI" id="CHEBI:37565"/>
    </ligand>
</feature>
<dbReference type="Gene3D" id="1.10.300.10">
    <property type="entry name" value="Adenylosuccinate Synthetase, subunit A, domain 2"/>
    <property type="match status" value="1"/>
</dbReference>
<name>A0A7C9FSF4_9BACT</name>
<dbReference type="FunFam" id="1.10.300.10:FF:000001">
    <property type="entry name" value="Adenylosuccinate synthetase"/>
    <property type="match status" value="1"/>
</dbReference>
<dbReference type="SMART" id="SM00788">
    <property type="entry name" value="Adenylsucc_synt"/>
    <property type="match status" value="1"/>
</dbReference>
<dbReference type="Gene3D" id="3.40.440.10">
    <property type="entry name" value="Adenylosuccinate Synthetase, subunit A, domain 1"/>
    <property type="match status" value="1"/>
</dbReference>
<feature type="binding site" evidence="8">
    <location>
        <begin position="12"/>
        <end position="18"/>
    </location>
    <ligand>
        <name>GTP</name>
        <dbReference type="ChEBI" id="CHEBI:37565"/>
    </ligand>
</feature>
<dbReference type="InterPro" id="IPR042111">
    <property type="entry name" value="Adenylosuccinate_synth_dom3"/>
</dbReference>
<dbReference type="InterPro" id="IPR027417">
    <property type="entry name" value="P-loop_NTPase"/>
</dbReference>
<reference evidence="11 12" key="1">
    <citation type="submission" date="2019-10" db="EMBL/GenBank/DDBJ databases">
        <title>Draft Genome Sequence of Cytophagaceae sp. SJW1-29.</title>
        <authorList>
            <person name="Choi A."/>
        </authorList>
    </citation>
    <scope>NUCLEOTIDE SEQUENCE [LARGE SCALE GENOMIC DNA]</scope>
    <source>
        <strain evidence="11 12">SJW1-29</strain>
    </source>
</reference>
<dbReference type="PROSITE" id="PS01266">
    <property type="entry name" value="ADENYLOSUCCIN_SYN_1"/>
    <property type="match status" value="1"/>
</dbReference>
<comment type="cofactor">
    <cofactor evidence="8">
        <name>Mg(2+)</name>
        <dbReference type="ChEBI" id="CHEBI:18420"/>
    </cofactor>
    <text evidence="8">Binds 1 Mg(2+) ion per subunit.</text>
</comment>
<feature type="binding site" evidence="8">
    <location>
        <position position="305"/>
    </location>
    <ligand>
        <name>GTP</name>
        <dbReference type="ChEBI" id="CHEBI:37565"/>
    </ligand>
</feature>
<keyword evidence="3 8" id="KW-0479">Metal-binding</keyword>
<dbReference type="Gene3D" id="3.90.170.10">
    <property type="entry name" value="Adenylosuccinate Synthetase, subunit A, domain 3"/>
    <property type="match status" value="1"/>
</dbReference>
<dbReference type="Pfam" id="PF00709">
    <property type="entry name" value="Adenylsucc_synt"/>
    <property type="match status" value="1"/>
</dbReference>
<dbReference type="PANTHER" id="PTHR11846:SF0">
    <property type="entry name" value="ADENYLOSUCCINATE SYNTHETASE"/>
    <property type="match status" value="1"/>
</dbReference>
<dbReference type="PROSITE" id="PS00513">
    <property type="entry name" value="ADENYLOSUCCIN_SYN_2"/>
    <property type="match status" value="1"/>
</dbReference>
<comment type="caution">
    <text evidence="11">The sequence shown here is derived from an EMBL/GenBank/DDBJ whole genome shotgun (WGS) entry which is preliminary data.</text>
</comment>
<evidence type="ECO:0000313" key="12">
    <source>
        <dbReference type="Proteomes" id="UP000479293"/>
    </source>
</evidence>
<feature type="binding site" evidence="8">
    <location>
        <begin position="299"/>
        <end position="305"/>
    </location>
    <ligand>
        <name>substrate</name>
    </ligand>
</feature>
<keyword evidence="8" id="KW-0963">Cytoplasm</keyword>
<dbReference type="SUPFAM" id="SSF52540">
    <property type="entry name" value="P-loop containing nucleoside triphosphate hydrolases"/>
    <property type="match status" value="1"/>
</dbReference>
<dbReference type="GO" id="GO:0046040">
    <property type="term" value="P:IMP metabolic process"/>
    <property type="evidence" value="ECO:0007669"/>
    <property type="project" value="TreeGrafter"/>
</dbReference>
<dbReference type="InterPro" id="IPR042110">
    <property type="entry name" value="Adenylosuccinate_synth_dom2"/>
</dbReference>
<dbReference type="GO" id="GO:0044208">
    <property type="term" value="P:'de novo' AMP biosynthetic process"/>
    <property type="evidence" value="ECO:0007669"/>
    <property type="project" value="UniProtKB-UniRule"/>
</dbReference>
<feature type="binding site" description="in other chain" evidence="8">
    <location>
        <begin position="13"/>
        <end position="16"/>
    </location>
    <ligand>
        <name>IMP</name>
        <dbReference type="ChEBI" id="CHEBI:58053"/>
        <note>ligand shared between dimeric partners</note>
    </ligand>
</feature>
<feature type="binding site" description="in other chain" evidence="8">
    <location>
        <position position="129"/>
    </location>
    <ligand>
        <name>IMP</name>
        <dbReference type="ChEBI" id="CHEBI:58053"/>
        <note>ligand shared between dimeric partners</note>
    </ligand>
</feature>
<dbReference type="NCBIfam" id="NF002223">
    <property type="entry name" value="PRK01117.1"/>
    <property type="match status" value="1"/>
</dbReference>
<feature type="binding site" evidence="8">
    <location>
        <position position="143"/>
    </location>
    <ligand>
        <name>IMP</name>
        <dbReference type="ChEBI" id="CHEBI:58053"/>
        <note>ligand shared between dimeric partners</note>
    </ligand>
</feature>
<comment type="subcellular location">
    <subcellularLocation>
        <location evidence="8">Cytoplasm</location>
    </subcellularLocation>
</comment>
<dbReference type="GO" id="GO:0005737">
    <property type="term" value="C:cytoplasm"/>
    <property type="evidence" value="ECO:0007669"/>
    <property type="project" value="UniProtKB-SubCell"/>
</dbReference>
<evidence type="ECO:0000256" key="4">
    <source>
        <dbReference type="ARBA" id="ARBA00022741"/>
    </source>
</evidence>
<dbReference type="FunFam" id="3.90.170.10:FF:000001">
    <property type="entry name" value="Adenylosuccinate synthetase"/>
    <property type="match status" value="1"/>
</dbReference>
<feature type="binding site" evidence="8">
    <location>
        <position position="13"/>
    </location>
    <ligand>
        <name>Mg(2+)</name>
        <dbReference type="ChEBI" id="CHEBI:18420"/>
    </ligand>
</feature>
<evidence type="ECO:0000256" key="3">
    <source>
        <dbReference type="ARBA" id="ARBA00022723"/>
    </source>
</evidence>
<evidence type="ECO:0000256" key="10">
    <source>
        <dbReference type="RuleBase" id="RU000520"/>
    </source>
</evidence>
<dbReference type="NCBIfam" id="TIGR00184">
    <property type="entry name" value="purA"/>
    <property type="match status" value="1"/>
</dbReference>
<dbReference type="HAMAP" id="MF_00011">
    <property type="entry name" value="Adenylosucc_synth"/>
    <property type="match status" value="1"/>
</dbReference>
<evidence type="ECO:0000256" key="2">
    <source>
        <dbReference type="ARBA" id="ARBA00022598"/>
    </source>
</evidence>
<organism evidence="11 12">
    <name type="scientific">Salmonirosea aquatica</name>
    <dbReference type="NCBI Taxonomy" id="2654236"/>
    <lineage>
        <taxon>Bacteria</taxon>
        <taxon>Pseudomonadati</taxon>
        <taxon>Bacteroidota</taxon>
        <taxon>Cytophagia</taxon>
        <taxon>Cytophagales</taxon>
        <taxon>Spirosomataceae</taxon>
        <taxon>Salmonirosea</taxon>
    </lineage>
</organism>
<dbReference type="RefSeq" id="WP_152761847.1">
    <property type="nucleotide sequence ID" value="NZ_WHLY01000002.1"/>
</dbReference>
<feature type="binding site" description="in other chain" evidence="8">
    <location>
        <begin position="38"/>
        <end position="41"/>
    </location>
    <ligand>
        <name>IMP</name>
        <dbReference type="ChEBI" id="CHEBI:58053"/>
        <note>ligand shared between dimeric partners</note>
    </ligand>
</feature>
<comment type="pathway">
    <text evidence="8 10">Purine metabolism; AMP biosynthesis via de novo pathway; AMP from IMP: step 1/2.</text>
</comment>
<comment type="similarity">
    <text evidence="8 10">Belongs to the adenylosuccinate synthetase family.</text>
</comment>
<feature type="active site" description="Proton acceptor" evidence="8">
    <location>
        <position position="13"/>
    </location>
</feature>
<sequence>MKVDVLLGLQWGDEGKGKIVDVLAPRYQVVARFQGGPNAGHTLEFDNIKHVLHQIPSGIFRSDIQNIIGNGVVLDPIVFRREIEGLQKFNLDLKANLFISKKASLILPTHSLLDAAYEKSKGEDKIGSTLRGIGPTYQDKVARLGLRVGDLVSGDFKSKYHKLVKAHKAILDFYEFDYQEALAAAEERFFAAVEFMKEFQLVNSEYLINESLDQDKAVLAEGAQGSLLDIDFGSYPFVTSSSTMTAGACTGLGVSPHAIGEVYGIFKAYCTRVGSGPFPTELLEETGEKMRKEGNEFGSTTGRPRRCGWLDLPTLKYAVMINGVTQLVMMKVDVLNIFDTIRVCTHYRLADGTLTDQLPYDLCTEKVEPVYQDFAGWEQSLDGISAFDDMPAELTTYVEYLEKELKLPISFVSTGPDREALIHREAVLG</sequence>
<evidence type="ECO:0000256" key="8">
    <source>
        <dbReference type="HAMAP-Rule" id="MF_00011"/>
    </source>
</evidence>
<dbReference type="InterPro" id="IPR001114">
    <property type="entry name" value="Adenylosuccinate_synthetase"/>
</dbReference>
<feature type="binding site" evidence="8">
    <location>
        <begin position="413"/>
        <end position="415"/>
    </location>
    <ligand>
        <name>GTP</name>
        <dbReference type="ChEBI" id="CHEBI:37565"/>
    </ligand>
</feature>
<evidence type="ECO:0000256" key="9">
    <source>
        <dbReference type="PROSITE-ProRule" id="PRU10134"/>
    </source>
</evidence>
<feature type="binding site" description="in other chain" evidence="8">
    <location>
        <position position="224"/>
    </location>
    <ligand>
        <name>IMP</name>
        <dbReference type="ChEBI" id="CHEBI:58053"/>
        <note>ligand shared between dimeric partners</note>
    </ligand>
</feature>
<evidence type="ECO:0000313" key="11">
    <source>
        <dbReference type="EMBL" id="MPR35092.1"/>
    </source>
</evidence>
<dbReference type="GO" id="GO:0000287">
    <property type="term" value="F:magnesium ion binding"/>
    <property type="evidence" value="ECO:0007669"/>
    <property type="project" value="UniProtKB-UniRule"/>
</dbReference>
<dbReference type="GO" id="GO:0005525">
    <property type="term" value="F:GTP binding"/>
    <property type="evidence" value="ECO:0007669"/>
    <property type="project" value="UniProtKB-UniRule"/>
</dbReference>
<dbReference type="PANTHER" id="PTHR11846">
    <property type="entry name" value="ADENYLOSUCCINATE SYNTHETASE"/>
    <property type="match status" value="1"/>
</dbReference>
<comment type="function">
    <text evidence="8">Plays an important role in the de novo pathway of purine nucleotide biosynthesis. Catalyzes the first committed step in the biosynthesis of AMP from IMP.</text>
</comment>
<dbReference type="EC" id="6.3.4.4" evidence="8 10"/>
<dbReference type="InterPro" id="IPR033128">
    <property type="entry name" value="Adenylosuccin_syn_Lys_AS"/>
</dbReference>
<comment type="subunit">
    <text evidence="1 8">Homodimer.</text>
</comment>
<keyword evidence="2 8" id="KW-0436">Ligase</keyword>
<accession>A0A7C9FSF4</accession>
<keyword evidence="4 8" id="KW-0547">Nucleotide-binding</keyword>
<protein>
    <recommendedName>
        <fullName evidence="8 10">Adenylosuccinate synthetase</fullName>
        <shortName evidence="8">AMPSase</shortName>
        <shortName evidence="8">AdSS</shortName>
        <ecNumber evidence="8 10">6.3.4.4</ecNumber>
    </recommendedName>
    <alternativeName>
        <fullName evidence="8">IMP--aspartate ligase</fullName>
    </alternativeName>
</protein>
<dbReference type="CDD" id="cd03108">
    <property type="entry name" value="AdSS"/>
    <property type="match status" value="1"/>
</dbReference>
<evidence type="ECO:0000256" key="5">
    <source>
        <dbReference type="ARBA" id="ARBA00022755"/>
    </source>
</evidence>
<dbReference type="GO" id="GO:0004019">
    <property type="term" value="F:adenylosuccinate synthase activity"/>
    <property type="evidence" value="ECO:0007669"/>
    <property type="project" value="UniProtKB-UniRule"/>
</dbReference>
<evidence type="ECO:0000256" key="6">
    <source>
        <dbReference type="ARBA" id="ARBA00022842"/>
    </source>
</evidence>
<comment type="catalytic activity">
    <reaction evidence="8 10">
        <text>IMP + L-aspartate + GTP = N(6)-(1,2-dicarboxyethyl)-AMP + GDP + phosphate + 2 H(+)</text>
        <dbReference type="Rhea" id="RHEA:15753"/>
        <dbReference type="ChEBI" id="CHEBI:15378"/>
        <dbReference type="ChEBI" id="CHEBI:29991"/>
        <dbReference type="ChEBI" id="CHEBI:37565"/>
        <dbReference type="ChEBI" id="CHEBI:43474"/>
        <dbReference type="ChEBI" id="CHEBI:57567"/>
        <dbReference type="ChEBI" id="CHEBI:58053"/>
        <dbReference type="ChEBI" id="CHEBI:58189"/>
        <dbReference type="EC" id="6.3.4.4"/>
    </reaction>
</comment>
<dbReference type="EMBL" id="WHLY01000002">
    <property type="protein sequence ID" value="MPR35092.1"/>
    <property type="molecule type" value="Genomic_DNA"/>
</dbReference>
<dbReference type="InterPro" id="IPR042109">
    <property type="entry name" value="Adenylosuccinate_synth_dom1"/>
</dbReference>
<keyword evidence="5 8" id="KW-0658">Purine biosynthesis</keyword>
<evidence type="ECO:0000256" key="7">
    <source>
        <dbReference type="ARBA" id="ARBA00023134"/>
    </source>
</evidence>
<gene>
    <name evidence="8" type="primary">purA</name>
    <name evidence="11" type="ORF">GBK04_17480</name>
</gene>
<evidence type="ECO:0000256" key="1">
    <source>
        <dbReference type="ARBA" id="ARBA00011738"/>
    </source>
</evidence>
<proteinExistence type="inferred from homology"/>
<dbReference type="UniPathway" id="UPA00075">
    <property type="reaction ID" value="UER00335"/>
</dbReference>
<feature type="active site" description="Proton donor" evidence="8">
    <location>
        <position position="41"/>
    </location>
</feature>
<feature type="binding site" evidence="8">
    <location>
        <position position="40"/>
    </location>
    <ligand>
        <name>Mg(2+)</name>
        <dbReference type="ChEBI" id="CHEBI:18420"/>
    </ligand>
</feature>
<keyword evidence="6 8" id="KW-0460">Magnesium</keyword>
<feature type="binding site" description="in other chain" evidence="8">
    <location>
        <position position="303"/>
    </location>
    <ligand>
        <name>IMP</name>
        <dbReference type="ChEBI" id="CHEBI:58053"/>
        <note>ligand shared between dimeric partners</note>
    </ligand>
</feature>
<dbReference type="InterPro" id="IPR018220">
    <property type="entry name" value="Adenylosuccin_syn_GTP-bd"/>
</dbReference>
<dbReference type="AlphaFoldDB" id="A0A7C9FSF4"/>
<keyword evidence="7 8" id="KW-0342">GTP-binding</keyword>
<dbReference type="Proteomes" id="UP000479293">
    <property type="component" value="Unassembled WGS sequence"/>
</dbReference>
<feature type="binding site" evidence="8">
    <location>
        <begin position="331"/>
        <end position="333"/>
    </location>
    <ligand>
        <name>GTP</name>
        <dbReference type="ChEBI" id="CHEBI:37565"/>
    </ligand>
</feature>
<feature type="active site" evidence="9">
    <location>
        <position position="140"/>
    </location>
</feature>
<feature type="binding site" description="in other chain" evidence="8">
    <location>
        <position position="239"/>
    </location>
    <ligand>
        <name>IMP</name>
        <dbReference type="ChEBI" id="CHEBI:58053"/>
        <note>ligand shared between dimeric partners</note>
    </ligand>
</feature>